<evidence type="ECO:0000256" key="2">
    <source>
        <dbReference type="SAM" id="SignalP"/>
    </source>
</evidence>
<name>A0A9P0M4Y7_ACAOB</name>
<accession>A0A9P0M4Y7</accession>
<keyword evidence="4" id="KW-1185">Reference proteome</keyword>
<feature type="compositionally biased region" description="Low complexity" evidence="1">
    <location>
        <begin position="203"/>
        <end position="235"/>
    </location>
</feature>
<dbReference type="EMBL" id="CAKOFQ010007621">
    <property type="protein sequence ID" value="CAH2005065.1"/>
    <property type="molecule type" value="Genomic_DNA"/>
</dbReference>
<feature type="region of interest" description="Disordered" evidence="1">
    <location>
        <begin position="133"/>
        <end position="250"/>
    </location>
</feature>
<dbReference type="AlphaFoldDB" id="A0A9P0M4Y7"/>
<evidence type="ECO:0000256" key="1">
    <source>
        <dbReference type="SAM" id="MobiDB-lite"/>
    </source>
</evidence>
<reference evidence="3" key="1">
    <citation type="submission" date="2022-03" db="EMBL/GenBank/DDBJ databases">
        <authorList>
            <person name="Sayadi A."/>
        </authorList>
    </citation>
    <scope>NUCLEOTIDE SEQUENCE</scope>
</reference>
<sequence>MIKMSVLAVLSVVLSFTTITQGMGLGMADRCLTCQDENCEMAVLAKCDISSVSSVPELGISTEKARAFGCLDLEYKENSDTKKLKRCIGLSDEDICKTAQRKLKVNKCEVSKPTQTGRFSYYLQEENLDAIMKSSETTPTSTKGTKPSKHDTSTETTIPSTTKGSKGTTLKPVPSTKATVPSTTKASKSTTSEPVTSPQTSQKTSPEATTEKSTTSKPATTTKESETTTSNSETTTETRETTTSKTNSASSIITSKLSGLTIVTIVLCYLM</sequence>
<comment type="caution">
    <text evidence="3">The sequence shown here is derived from an EMBL/GenBank/DDBJ whole genome shotgun (WGS) entry which is preliminary data.</text>
</comment>
<evidence type="ECO:0000313" key="3">
    <source>
        <dbReference type="EMBL" id="CAH2005065.1"/>
    </source>
</evidence>
<feature type="chain" id="PRO_5040372884" evidence="2">
    <location>
        <begin position="23"/>
        <end position="271"/>
    </location>
</feature>
<keyword evidence="2" id="KW-0732">Signal</keyword>
<feature type="compositionally biased region" description="Polar residues" evidence="1">
    <location>
        <begin position="193"/>
        <end position="202"/>
    </location>
</feature>
<proteinExistence type="predicted"/>
<feature type="signal peptide" evidence="2">
    <location>
        <begin position="1"/>
        <end position="22"/>
    </location>
</feature>
<evidence type="ECO:0000313" key="4">
    <source>
        <dbReference type="Proteomes" id="UP001152888"/>
    </source>
</evidence>
<dbReference type="OrthoDB" id="6782055at2759"/>
<gene>
    <name evidence="3" type="ORF">ACAOBT_LOCUS28330</name>
</gene>
<feature type="compositionally biased region" description="Low complexity" evidence="1">
    <location>
        <begin position="133"/>
        <end position="145"/>
    </location>
</feature>
<protein>
    <submittedName>
        <fullName evidence="3">Uncharacterized protein</fullName>
    </submittedName>
</protein>
<feature type="compositionally biased region" description="Low complexity" evidence="1">
    <location>
        <begin position="154"/>
        <end position="192"/>
    </location>
</feature>
<organism evidence="3 4">
    <name type="scientific">Acanthoscelides obtectus</name>
    <name type="common">Bean weevil</name>
    <name type="synonym">Bruchus obtectus</name>
    <dbReference type="NCBI Taxonomy" id="200917"/>
    <lineage>
        <taxon>Eukaryota</taxon>
        <taxon>Metazoa</taxon>
        <taxon>Ecdysozoa</taxon>
        <taxon>Arthropoda</taxon>
        <taxon>Hexapoda</taxon>
        <taxon>Insecta</taxon>
        <taxon>Pterygota</taxon>
        <taxon>Neoptera</taxon>
        <taxon>Endopterygota</taxon>
        <taxon>Coleoptera</taxon>
        <taxon>Polyphaga</taxon>
        <taxon>Cucujiformia</taxon>
        <taxon>Chrysomeloidea</taxon>
        <taxon>Chrysomelidae</taxon>
        <taxon>Bruchinae</taxon>
        <taxon>Bruchini</taxon>
        <taxon>Acanthoscelides</taxon>
    </lineage>
</organism>
<dbReference type="Proteomes" id="UP001152888">
    <property type="component" value="Unassembled WGS sequence"/>
</dbReference>